<dbReference type="PROSITE" id="PS50887">
    <property type="entry name" value="GGDEF"/>
    <property type="match status" value="1"/>
</dbReference>
<name>A0LBU1_MAGMM</name>
<sequence>MTHMAPTKFTANKLHVLYVEDEATIREELSSYLKRRVTLLQVASNGEEALEMFKRSKPDLVITDIRMPRMDGLQLAEAIRALDTDIPIMVTTAYNDERFFLKAISIGIDEFILKPTQPDLLSQAIAKLTKHIEIKRESQRHQQFVEMLLESLPAFILVVNDSEIEHANSPFLHFLGLSHMEQLDPKGSDIIQAICIQPNDALSHLLERGDWLSYMTQRCNILPTIQLQEPSKSRDPITCAISWSFDATAGRQVFAFTDLYLIQRKINDLEKKVYHDPLTGAANRSRLYEKFHEEMKRSERYGSPVSILMLDIDHFKRVNDTYGHNAGDEVLLEVVKRMQGHVRVTDLVGRWGGEEFLLIAPETVLGAALEVAENIRRLIGQIPFGQVGRVTCSIGVGQLAKGESMNTCLERVDAALYRAKKQGRDRVEMADPPPTSPL</sequence>
<keyword evidence="3" id="KW-0597">Phosphoprotein</keyword>
<dbReference type="CDD" id="cd17536">
    <property type="entry name" value="REC_YesN-like"/>
    <property type="match status" value="1"/>
</dbReference>
<dbReference type="PANTHER" id="PTHR45138:SF9">
    <property type="entry name" value="DIGUANYLATE CYCLASE DGCM-RELATED"/>
    <property type="match status" value="1"/>
</dbReference>
<dbReference type="PANTHER" id="PTHR45138">
    <property type="entry name" value="REGULATORY COMPONENTS OF SENSORY TRANSDUCTION SYSTEM"/>
    <property type="match status" value="1"/>
</dbReference>
<dbReference type="STRING" id="156889.Mmc1_2943"/>
<dbReference type="GO" id="GO:0052621">
    <property type="term" value="F:diguanylate cyclase activity"/>
    <property type="evidence" value="ECO:0007669"/>
    <property type="project" value="UniProtKB-EC"/>
</dbReference>
<dbReference type="HOGENOM" id="CLU_000445_11_28_5"/>
<dbReference type="AlphaFoldDB" id="A0LBU1"/>
<evidence type="ECO:0000256" key="2">
    <source>
        <dbReference type="ARBA" id="ARBA00034247"/>
    </source>
</evidence>
<dbReference type="InterPro" id="IPR000160">
    <property type="entry name" value="GGDEF_dom"/>
</dbReference>
<gene>
    <name evidence="6" type="ordered locus">Mmc1_2943</name>
</gene>
<dbReference type="FunFam" id="3.30.70.270:FF:000001">
    <property type="entry name" value="Diguanylate cyclase domain protein"/>
    <property type="match status" value="1"/>
</dbReference>
<dbReference type="InterPro" id="IPR011006">
    <property type="entry name" value="CheY-like_superfamily"/>
</dbReference>
<dbReference type="InterPro" id="IPR001789">
    <property type="entry name" value="Sig_transdc_resp-reg_receiver"/>
</dbReference>
<dbReference type="KEGG" id="mgm:Mmc1_2943"/>
<dbReference type="InterPro" id="IPR043128">
    <property type="entry name" value="Rev_trsase/Diguanyl_cyclase"/>
</dbReference>
<reference evidence="6 7" key="2">
    <citation type="journal article" date="2012" name="Int. J. Syst. Evol. Microbiol.">
        <title>Magnetococcus marinus gen. nov., sp. nov., a marine, magnetotactic bacterium that represents a novel lineage (Magnetococcaceae fam. nov.; Magnetococcales ord. nov.) at the base of the Alphaproteobacteria.</title>
        <authorList>
            <person name="Bazylinski D.A."/>
            <person name="Williams T.J."/>
            <person name="Lefevre C.T."/>
            <person name="Berg R.J."/>
            <person name="Zhang C.L."/>
            <person name="Bowser S.S."/>
            <person name="Dean A.J."/>
            <person name="Beveridge T.J."/>
        </authorList>
    </citation>
    <scope>NUCLEOTIDE SEQUENCE [LARGE SCALE GENOMIC DNA]</scope>
    <source>
        <strain evidence="7">ATCC BAA-1437 / JCM 17883 / MC-1</strain>
    </source>
</reference>
<organism evidence="6 7">
    <name type="scientific">Magnetococcus marinus (strain ATCC BAA-1437 / JCM 17883 / MC-1)</name>
    <dbReference type="NCBI Taxonomy" id="156889"/>
    <lineage>
        <taxon>Bacteria</taxon>
        <taxon>Pseudomonadati</taxon>
        <taxon>Pseudomonadota</taxon>
        <taxon>Magnetococcia</taxon>
        <taxon>Magnetococcales</taxon>
        <taxon>Magnetococcaceae</taxon>
        <taxon>Magnetococcus</taxon>
    </lineage>
</organism>
<evidence type="ECO:0000313" key="7">
    <source>
        <dbReference type="Proteomes" id="UP000002586"/>
    </source>
</evidence>
<dbReference type="eggNOG" id="COG4753">
    <property type="taxonomic scope" value="Bacteria"/>
</dbReference>
<keyword evidence="7" id="KW-1185">Reference proteome</keyword>
<dbReference type="PROSITE" id="PS50110">
    <property type="entry name" value="RESPONSE_REGULATORY"/>
    <property type="match status" value="1"/>
</dbReference>
<dbReference type="eggNOG" id="COG3706">
    <property type="taxonomic scope" value="Bacteria"/>
</dbReference>
<dbReference type="EMBL" id="CP000471">
    <property type="protein sequence ID" value="ABK45434.1"/>
    <property type="molecule type" value="Genomic_DNA"/>
</dbReference>
<dbReference type="GO" id="GO:0000160">
    <property type="term" value="P:phosphorelay signal transduction system"/>
    <property type="evidence" value="ECO:0007669"/>
    <property type="project" value="InterPro"/>
</dbReference>
<dbReference type="RefSeq" id="WP_011714498.1">
    <property type="nucleotide sequence ID" value="NC_008576.1"/>
</dbReference>
<evidence type="ECO:0000256" key="1">
    <source>
        <dbReference type="ARBA" id="ARBA00012528"/>
    </source>
</evidence>
<dbReference type="Pfam" id="PF00990">
    <property type="entry name" value="GGDEF"/>
    <property type="match status" value="1"/>
</dbReference>
<feature type="domain" description="GGDEF" evidence="5">
    <location>
        <begin position="303"/>
        <end position="432"/>
    </location>
</feature>
<proteinExistence type="predicted"/>
<dbReference type="GO" id="GO:0005886">
    <property type="term" value="C:plasma membrane"/>
    <property type="evidence" value="ECO:0007669"/>
    <property type="project" value="TreeGrafter"/>
</dbReference>
<dbReference type="Gene3D" id="3.30.70.270">
    <property type="match status" value="1"/>
</dbReference>
<dbReference type="InterPro" id="IPR050469">
    <property type="entry name" value="Diguanylate_Cyclase"/>
</dbReference>
<dbReference type="Proteomes" id="UP000002586">
    <property type="component" value="Chromosome"/>
</dbReference>
<accession>A0LBU1</accession>
<dbReference type="EC" id="2.7.7.65" evidence="1"/>
<dbReference type="CDD" id="cd01949">
    <property type="entry name" value="GGDEF"/>
    <property type="match status" value="1"/>
</dbReference>
<dbReference type="InterPro" id="IPR029787">
    <property type="entry name" value="Nucleotide_cyclase"/>
</dbReference>
<dbReference type="GO" id="GO:0043709">
    <property type="term" value="P:cell adhesion involved in single-species biofilm formation"/>
    <property type="evidence" value="ECO:0007669"/>
    <property type="project" value="TreeGrafter"/>
</dbReference>
<dbReference type="Gene3D" id="3.40.50.2300">
    <property type="match status" value="1"/>
</dbReference>
<evidence type="ECO:0000259" key="5">
    <source>
        <dbReference type="PROSITE" id="PS50887"/>
    </source>
</evidence>
<evidence type="ECO:0000259" key="4">
    <source>
        <dbReference type="PROSITE" id="PS50110"/>
    </source>
</evidence>
<feature type="modified residue" description="4-aspartylphosphate" evidence="3">
    <location>
        <position position="64"/>
    </location>
</feature>
<dbReference type="OrthoDB" id="9812260at2"/>
<dbReference type="NCBIfam" id="TIGR00254">
    <property type="entry name" value="GGDEF"/>
    <property type="match status" value="1"/>
</dbReference>
<evidence type="ECO:0000256" key="3">
    <source>
        <dbReference type="PROSITE-ProRule" id="PRU00169"/>
    </source>
</evidence>
<dbReference type="GO" id="GO:1902201">
    <property type="term" value="P:negative regulation of bacterial-type flagellum-dependent cell motility"/>
    <property type="evidence" value="ECO:0007669"/>
    <property type="project" value="TreeGrafter"/>
</dbReference>
<reference evidence="7" key="1">
    <citation type="journal article" date="2009" name="Appl. Environ. Microbiol.">
        <title>Complete genome sequence of the chemolithoautotrophic marine magnetotactic coccus strain MC-1.</title>
        <authorList>
            <person name="Schubbe S."/>
            <person name="Williams T.J."/>
            <person name="Xie G."/>
            <person name="Kiss H.E."/>
            <person name="Brettin T.S."/>
            <person name="Martinez D."/>
            <person name="Ross C.A."/>
            <person name="Schuler D."/>
            <person name="Cox B.L."/>
            <person name="Nealson K.H."/>
            <person name="Bazylinski D.A."/>
        </authorList>
    </citation>
    <scope>NUCLEOTIDE SEQUENCE [LARGE SCALE GENOMIC DNA]</scope>
    <source>
        <strain evidence="7">ATCC BAA-1437 / JCM 17883 / MC-1</strain>
    </source>
</reference>
<dbReference type="SMART" id="SM00448">
    <property type="entry name" value="REC"/>
    <property type="match status" value="1"/>
</dbReference>
<dbReference type="Pfam" id="PF00072">
    <property type="entry name" value="Response_reg"/>
    <property type="match status" value="1"/>
</dbReference>
<dbReference type="SMART" id="SM00267">
    <property type="entry name" value="GGDEF"/>
    <property type="match status" value="1"/>
</dbReference>
<dbReference type="SUPFAM" id="SSF55073">
    <property type="entry name" value="Nucleotide cyclase"/>
    <property type="match status" value="1"/>
</dbReference>
<comment type="catalytic activity">
    <reaction evidence="2">
        <text>2 GTP = 3',3'-c-di-GMP + 2 diphosphate</text>
        <dbReference type="Rhea" id="RHEA:24898"/>
        <dbReference type="ChEBI" id="CHEBI:33019"/>
        <dbReference type="ChEBI" id="CHEBI:37565"/>
        <dbReference type="ChEBI" id="CHEBI:58805"/>
        <dbReference type="EC" id="2.7.7.65"/>
    </reaction>
</comment>
<protein>
    <recommendedName>
        <fullName evidence="1">diguanylate cyclase</fullName>
        <ecNumber evidence="1">2.7.7.65</ecNumber>
    </recommendedName>
</protein>
<evidence type="ECO:0000313" key="6">
    <source>
        <dbReference type="EMBL" id="ABK45434.1"/>
    </source>
</evidence>
<feature type="domain" description="Response regulatory" evidence="4">
    <location>
        <begin position="15"/>
        <end position="129"/>
    </location>
</feature>
<dbReference type="SUPFAM" id="SSF52172">
    <property type="entry name" value="CheY-like"/>
    <property type="match status" value="1"/>
</dbReference>